<keyword evidence="1" id="KW-0812">Transmembrane</keyword>
<dbReference type="GO" id="GO:0016020">
    <property type="term" value="C:membrane"/>
    <property type="evidence" value="ECO:0007669"/>
    <property type="project" value="InterPro"/>
</dbReference>
<name>A0A2X3V607_STRSZ</name>
<dbReference type="EMBL" id="LR134317">
    <property type="protein sequence ID" value="VEF09899.1"/>
    <property type="molecule type" value="Genomic_DNA"/>
</dbReference>
<dbReference type="PANTHER" id="PTHR37815:SF3">
    <property type="entry name" value="UPF0397 PROTEIN SPR0429"/>
    <property type="match status" value="1"/>
</dbReference>
<dbReference type="PANTHER" id="PTHR37815">
    <property type="entry name" value="UPF0397 PROTEIN BC_2624-RELATED"/>
    <property type="match status" value="1"/>
</dbReference>
<dbReference type="Gene3D" id="1.10.1760.20">
    <property type="match status" value="1"/>
</dbReference>
<dbReference type="Pfam" id="PF07155">
    <property type="entry name" value="ECF-ribofla_trS"/>
    <property type="match status" value="1"/>
</dbReference>
<dbReference type="Proteomes" id="UP000269903">
    <property type="component" value="Chromosome"/>
</dbReference>
<dbReference type="AlphaFoldDB" id="A0A2X3V607"/>
<protein>
    <submittedName>
        <fullName evidence="3">Membrane protein</fullName>
    </submittedName>
</protein>
<evidence type="ECO:0000313" key="4">
    <source>
        <dbReference type="Proteomes" id="UP000269903"/>
    </source>
</evidence>
<proteinExistence type="predicted"/>
<reference evidence="3 4" key="1">
    <citation type="submission" date="2018-12" db="EMBL/GenBank/DDBJ databases">
        <authorList>
            <consortium name="Pathogen Informatics"/>
        </authorList>
    </citation>
    <scope>NUCLEOTIDE SEQUENCE [LARGE SCALE GENOMIC DNA]</scope>
    <source>
        <strain evidence="3 4">NCTC6180</strain>
    </source>
</reference>
<evidence type="ECO:0000256" key="2">
    <source>
        <dbReference type="ARBA" id="ARBA00022989"/>
    </source>
</evidence>
<evidence type="ECO:0000313" key="3">
    <source>
        <dbReference type="EMBL" id="VEF09899.1"/>
    </source>
</evidence>
<accession>A0A2X3V607</accession>
<evidence type="ECO:0000256" key="1">
    <source>
        <dbReference type="ARBA" id="ARBA00022692"/>
    </source>
</evidence>
<keyword evidence="2" id="KW-0472">Membrane</keyword>
<gene>
    <name evidence="3" type="primary">hmpT</name>
    <name evidence="3" type="ORF">NCTC6180_02185</name>
</gene>
<dbReference type="InterPro" id="IPR009825">
    <property type="entry name" value="ECF_substrate-spec-like"/>
</dbReference>
<sequence length="160" mass="16799">MINMKRTRELALVSILTALTVVLGRFVSIATPTGFLTLLDAGVYVTAFSLGKKEGMLVGGLSAFLLDLISGYPNWMLISLVAHGAQGYLAGLSGRYRFFGVGLASVVMVGLYFLAAIPMYGMGAAISGISGNVAQNILGIGVGYLLYLGVKKQLVKVSDD</sequence>
<keyword evidence="2" id="KW-1133">Transmembrane helix</keyword>
<organism evidence="3 4">
    <name type="scientific">Streptococcus equi subsp. zooepidemicus</name>
    <dbReference type="NCBI Taxonomy" id="40041"/>
    <lineage>
        <taxon>Bacteria</taxon>
        <taxon>Bacillati</taxon>
        <taxon>Bacillota</taxon>
        <taxon>Bacilli</taxon>
        <taxon>Lactobacillales</taxon>
        <taxon>Streptococcaceae</taxon>
        <taxon>Streptococcus</taxon>
    </lineage>
</organism>